<dbReference type="Proteomes" id="UP000027920">
    <property type="component" value="Unassembled WGS sequence"/>
</dbReference>
<dbReference type="InterPro" id="IPR016024">
    <property type="entry name" value="ARM-type_fold"/>
</dbReference>
<sequence length="936" mass="106262">MTSPPKKFIEDEVEFLADVAAFHEKRGTTFDREGKVSGRPISLHKLYRLVMDRGGYDALSAERMQWRTLVKEFGVGKNHEAVMTFQLKTVYYRNLAAYEIETYWGEIPPPREILEDISAKGGDLRARTLENFPTPNTPNSRSLAHHGLDGTIDADAQESADEDKLTTPKREKPEPEELGSAGRYPTRQLRQDPKRTQMYQPDSLPARARTLRATDSPSTPTAPQQPQPSGSIEDPRHPAFDWYEHYKPKQSLALTLRPHLTPGNNPIEFYSRKAQRKAQTKSRLTTNQQQNLRPFLPNQMNGPSIYLRCLYGLRSGVASEQKFALHHLVKVSYERGDKYKFEGFPFLAESLVEKALEITQLATGVRWTVTYGEDDGDSPANTLNAAFGTSNLLERIQLSHVDSTEVVETDESSERLERLKEAALVLRNMVILEENALFMSKFPMFKDFLTIAVSLPDQPRLAEFRQSALDMTEQVSRYWPITPIDPLYLSLIPLLESNDRSVLMSALRSINRMGIATQEVHQLTGIPLSTIERLFSMILLESDVELLEATLTFLYEYTATPDNNTELLSSQSHLLPSMIPRLINLLSYQASVTIENVMGAPSPEKIPITSVIPSIPPDLHAQLLGFPEPERSSKWLRCCFEESPTDDITQIAIWQAYQGRFAQNNPIPAAEFIKNVSNTFTTAQAQVINGSTPRFIIKGIKPRRVLVDLDRRLRFFKCLWEIGRLDPTDPASRNNQKSSLCGQWYSSRENVWNHVVNDHLRVQRTADGRFTASTLGSWTCRWTLCGRAHPFAKASDIGSHIQVHIPKTPEGMSEVVHELANVGKKPERINTKHAYQYTLMDQSNHPAGIPWMSVMILRNLARYANKPQGNQFEKDGSPLVDQLFGGHKYALFNIMSVTRTLRDYIVDLVYMIEQSERAQKRGVKREYESDEEETGV</sequence>
<feature type="compositionally biased region" description="Low complexity" evidence="5">
    <location>
        <begin position="213"/>
        <end position="229"/>
    </location>
</feature>
<evidence type="ECO:0000256" key="2">
    <source>
        <dbReference type="ARBA" id="ARBA00023015"/>
    </source>
</evidence>
<keyword evidence="9" id="KW-1185">Reference proteome</keyword>
<dbReference type="OrthoDB" id="338531at2759"/>
<dbReference type="InterPro" id="IPR001606">
    <property type="entry name" value="ARID_dom"/>
</dbReference>
<name>A0A072P9G1_9EURO</name>
<evidence type="ECO:0000256" key="4">
    <source>
        <dbReference type="ARBA" id="ARBA00023242"/>
    </source>
</evidence>
<dbReference type="CDD" id="cd16100">
    <property type="entry name" value="ARID"/>
    <property type="match status" value="1"/>
</dbReference>
<dbReference type="Gene3D" id="1.10.150.60">
    <property type="entry name" value="ARID DNA-binding domain"/>
    <property type="match status" value="1"/>
</dbReference>
<gene>
    <name evidence="8" type="ORF">A1O9_11832</name>
</gene>
<dbReference type="EMBL" id="AMGV01000019">
    <property type="protein sequence ID" value="KEF52205.1"/>
    <property type="molecule type" value="Genomic_DNA"/>
</dbReference>
<dbReference type="InterPro" id="IPR003150">
    <property type="entry name" value="DNA-bd_RFX"/>
</dbReference>
<evidence type="ECO:0000259" key="7">
    <source>
        <dbReference type="PROSITE" id="PS51526"/>
    </source>
</evidence>
<dbReference type="Gene3D" id="3.30.160.60">
    <property type="entry name" value="Classic Zinc Finger"/>
    <property type="match status" value="1"/>
</dbReference>
<feature type="domain" description="ARID" evidence="6">
    <location>
        <begin position="9"/>
        <end position="103"/>
    </location>
</feature>
<keyword evidence="1" id="KW-0156">Chromatin regulator</keyword>
<evidence type="ECO:0000256" key="3">
    <source>
        <dbReference type="ARBA" id="ARBA00023163"/>
    </source>
</evidence>
<evidence type="ECO:0000313" key="8">
    <source>
        <dbReference type="EMBL" id="KEF52205.1"/>
    </source>
</evidence>
<dbReference type="SMART" id="SM00501">
    <property type="entry name" value="BRIGHT"/>
    <property type="match status" value="1"/>
</dbReference>
<feature type="compositionally biased region" description="Basic and acidic residues" evidence="5">
    <location>
        <begin position="162"/>
        <end position="175"/>
    </location>
</feature>
<dbReference type="GO" id="GO:0006325">
    <property type="term" value="P:chromatin organization"/>
    <property type="evidence" value="ECO:0007669"/>
    <property type="project" value="UniProtKB-KW"/>
</dbReference>
<dbReference type="AlphaFoldDB" id="A0A072P9G1"/>
<dbReference type="InterPro" id="IPR052406">
    <property type="entry name" value="Chromatin_Remodeling_Comp"/>
</dbReference>
<keyword evidence="4" id="KW-0539">Nucleus</keyword>
<dbReference type="VEuPathDB" id="FungiDB:A1O9_11832"/>
<dbReference type="PROSITE" id="PS51011">
    <property type="entry name" value="ARID"/>
    <property type="match status" value="1"/>
</dbReference>
<accession>A0A072P9G1</accession>
<dbReference type="SUPFAM" id="SSF46774">
    <property type="entry name" value="ARID-like"/>
    <property type="match status" value="1"/>
</dbReference>
<evidence type="ECO:0000256" key="1">
    <source>
        <dbReference type="ARBA" id="ARBA00022853"/>
    </source>
</evidence>
<protein>
    <recommendedName>
        <fullName evidence="10">ARID domain-containing protein</fullName>
    </recommendedName>
</protein>
<evidence type="ECO:0000256" key="5">
    <source>
        <dbReference type="SAM" id="MobiDB-lite"/>
    </source>
</evidence>
<feature type="domain" description="RFX-type winged-helix" evidence="7">
    <location>
        <begin position="632"/>
        <end position="704"/>
    </location>
</feature>
<dbReference type="PANTHER" id="PTHR22970:SF14">
    <property type="entry name" value="AT-RICH INTERACTIVE DOMAIN-CONTAINING PROTEIN 2"/>
    <property type="match status" value="1"/>
</dbReference>
<dbReference type="Gene3D" id="1.25.10.10">
    <property type="entry name" value="Leucine-rich Repeat Variant"/>
    <property type="match status" value="1"/>
</dbReference>
<dbReference type="PANTHER" id="PTHR22970">
    <property type="entry name" value="AT-RICH INTERACTIVE DOMAIN-CONTAINING PROTEIN 2"/>
    <property type="match status" value="1"/>
</dbReference>
<dbReference type="RefSeq" id="XP_013254795.1">
    <property type="nucleotide sequence ID" value="XM_013399341.1"/>
</dbReference>
<feature type="region of interest" description="Disordered" evidence="5">
    <location>
        <begin position="155"/>
        <end position="238"/>
    </location>
</feature>
<dbReference type="PROSITE" id="PS51526">
    <property type="entry name" value="RFX_DBD"/>
    <property type="match status" value="1"/>
</dbReference>
<keyword evidence="2" id="KW-0805">Transcription regulation</keyword>
<dbReference type="Pfam" id="PF01388">
    <property type="entry name" value="ARID"/>
    <property type="match status" value="1"/>
</dbReference>
<dbReference type="SUPFAM" id="SSF48371">
    <property type="entry name" value="ARM repeat"/>
    <property type="match status" value="1"/>
</dbReference>
<dbReference type="GeneID" id="25286728"/>
<comment type="caution">
    <text evidence="8">The sequence shown here is derived from an EMBL/GenBank/DDBJ whole genome shotgun (WGS) entry which is preliminary data.</text>
</comment>
<dbReference type="GO" id="GO:0003677">
    <property type="term" value="F:DNA binding"/>
    <property type="evidence" value="ECO:0007669"/>
    <property type="project" value="InterPro"/>
</dbReference>
<organism evidence="8 9">
    <name type="scientific">Exophiala aquamarina CBS 119918</name>
    <dbReference type="NCBI Taxonomy" id="1182545"/>
    <lineage>
        <taxon>Eukaryota</taxon>
        <taxon>Fungi</taxon>
        <taxon>Dikarya</taxon>
        <taxon>Ascomycota</taxon>
        <taxon>Pezizomycotina</taxon>
        <taxon>Eurotiomycetes</taxon>
        <taxon>Chaetothyriomycetidae</taxon>
        <taxon>Chaetothyriales</taxon>
        <taxon>Herpotrichiellaceae</taxon>
        <taxon>Exophiala</taxon>
    </lineage>
</organism>
<dbReference type="InterPro" id="IPR036431">
    <property type="entry name" value="ARID_dom_sf"/>
</dbReference>
<keyword evidence="3" id="KW-0804">Transcription</keyword>
<evidence type="ECO:0000259" key="6">
    <source>
        <dbReference type="PROSITE" id="PS51011"/>
    </source>
</evidence>
<dbReference type="STRING" id="1182545.A0A072P9G1"/>
<evidence type="ECO:0008006" key="10">
    <source>
        <dbReference type="Google" id="ProtNLM"/>
    </source>
</evidence>
<reference evidence="8 9" key="1">
    <citation type="submission" date="2013-03" db="EMBL/GenBank/DDBJ databases">
        <title>The Genome Sequence of Exophiala aquamarina CBS 119918.</title>
        <authorList>
            <consortium name="The Broad Institute Genomics Platform"/>
            <person name="Cuomo C."/>
            <person name="de Hoog S."/>
            <person name="Gorbushina A."/>
            <person name="Walker B."/>
            <person name="Young S.K."/>
            <person name="Zeng Q."/>
            <person name="Gargeya S."/>
            <person name="Fitzgerald M."/>
            <person name="Haas B."/>
            <person name="Abouelleil A."/>
            <person name="Allen A.W."/>
            <person name="Alvarado L."/>
            <person name="Arachchi H.M."/>
            <person name="Berlin A.M."/>
            <person name="Chapman S.B."/>
            <person name="Gainer-Dewar J."/>
            <person name="Goldberg J."/>
            <person name="Griggs A."/>
            <person name="Gujja S."/>
            <person name="Hansen M."/>
            <person name="Howarth C."/>
            <person name="Imamovic A."/>
            <person name="Ireland A."/>
            <person name="Larimer J."/>
            <person name="McCowan C."/>
            <person name="Murphy C."/>
            <person name="Pearson M."/>
            <person name="Poon T.W."/>
            <person name="Priest M."/>
            <person name="Roberts A."/>
            <person name="Saif S."/>
            <person name="Shea T."/>
            <person name="Sisk P."/>
            <person name="Sykes S."/>
            <person name="Wortman J."/>
            <person name="Nusbaum C."/>
            <person name="Birren B."/>
        </authorList>
    </citation>
    <scope>NUCLEOTIDE SEQUENCE [LARGE SCALE GENOMIC DNA]</scope>
    <source>
        <strain evidence="8 9">CBS 119918</strain>
    </source>
</reference>
<dbReference type="InterPro" id="IPR011989">
    <property type="entry name" value="ARM-like"/>
</dbReference>
<dbReference type="GO" id="GO:0016586">
    <property type="term" value="C:RSC-type complex"/>
    <property type="evidence" value="ECO:0007669"/>
    <property type="project" value="TreeGrafter"/>
</dbReference>
<dbReference type="HOGENOM" id="CLU_008152_1_0_1"/>
<evidence type="ECO:0000313" key="9">
    <source>
        <dbReference type="Proteomes" id="UP000027920"/>
    </source>
</evidence>
<dbReference type="SMART" id="SM01014">
    <property type="entry name" value="ARID"/>
    <property type="match status" value="1"/>
</dbReference>
<dbReference type="GO" id="GO:0006355">
    <property type="term" value="P:regulation of DNA-templated transcription"/>
    <property type="evidence" value="ECO:0007669"/>
    <property type="project" value="InterPro"/>
</dbReference>
<proteinExistence type="predicted"/>